<dbReference type="Gene3D" id="3.30.420.10">
    <property type="entry name" value="Ribonuclease H-like superfamily/Ribonuclease H"/>
    <property type="match status" value="1"/>
</dbReference>
<dbReference type="Pfam" id="PF18701">
    <property type="entry name" value="DUF5641"/>
    <property type="match status" value="1"/>
</dbReference>
<proteinExistence type="predicted"/>
<accession>A0ABM1Y2L6</accession>
<reference evidence="5" key="1">
    <citation type="journal article" date="2015" name="Proc. Natl. Acad. Sci. U.S.A.">
        <title>Genome sequence of the Asian Tiger mosquito, Aedes albopictus, reveals insights into its biology, genetics, and evolution.</title>
        <authorList>
            <person name="Chen X.G."/>
            <person name="Jiang X."/>
            <person name="Gu J."/>
            <person name="Xu M."/>
            <person name="Wu Y."/>
            <person name="Deng Y."/>
            <person name="Zhang C."/>
            <person name="Bonizzoni M."/>
            <person name="Dermauw W."/>
            <person name="Vontas J."/>
            <person name="Armbruster P."/>
            <person name="Huang X."/>
            <person name="Yang Y."/>
            <person name="Zhang H."/>
            <person name="He W."/>
            <person name="Peng H."/>
            <person name="Liu Y."/>
            <person name="Wu K."/>
            <person name="Chen J."/>
            <person name="Lirakis M."/>
            <person name="Topalis P."/>
            <person name="Van Leeuwen T."/>
            <person name="Hall A.B."/>
            <person name="Jiang X."/>
            <person name="Thorpe C."/>
            <person name="Mueller R.L."/>
            <person name="Sun C."/>
            <person name="Waterhouse R.M."/>
            <person name="Yan G."/>
            <person name="Tu Z.J."/>
            <person name="Fang X."/>
            <person name="James A.A."/>
        </authorList>
    </citation>
    <scope>NUCLEOTIDE SEQUENCE [LARGE SCALE GENOMIC DNA]</scope>
    <source>
        <strain evidence="5">Foshan</strain>
    </source>
</reference>
<protein>
    <recommendedName>
        <fullName evidence="6">DUF5641 domain-containing protein</fullName>
    </recommendedName>
</protein>
<dbReference type="InterPro" id="IPR043502">
    <property type="entry name" value="DNA/RNA_pol_sf"/>
</dbReference>
<feature type="domain" description="Integrase zinc-binding" evidence="2">
    <location>
        <begin position="598"/>
        <end position="652"/>
    </location>
</feature>
<dbReference type="SUPFAM" id="SSF56672">
    <property type="entry name" value="DNA/RNA polymerases"/>
    <property type="match status" value="1"/>
</dbReference>
<evidence type="ECO:0000313" key="5">
    <source>
        <dbReference type="Proteomes" id="UP000069940"/>
    </source>
</evidence>
<name>A0ABM1Y2L6_AEDAL</name>
<dbReference type="Proteomes" id="UP000069940">
    <property type="component" value="Unassembled WGS sequence"/>
</dbReference>
<feature type="domain" description="DUF5641" evidence="3">
    <location>
        <begin position="838"/>
        <end position="929"/>
    </location>
</feature>
<dbReference type="EnsemblMetazoa" id="AALFPA23_005077.R6416">
    <property type="protein sequence ID" value="AALFPA23_005077.P6416"/>
    <property type="gene ID" value="AALFPA23_005077"/>
</dbReference>
<dbReference type="InterPro" id="IPR041588">
    <property type="entry name" value="Integrase_H2C2"/>
</dbReference>
<evidence type="ECO:0000259" key="3">
    <source>
        <dbReference type="Pfam" id="PF18701"/>
    </source>
</evidence>
<evidence type="ECO:0000259" key="2">
    <source>
        <dbReference type="Pfam" id="PF17921"/>
    </source>
</evidence>
<evidence type="ECO:0008006" key="6">
    <source>
        <dbReference type="Google" id="ProtNLM"/>
    </source>
</evidence>
<dbReference type="PANTHER" id="PTHR47331">
    <property type="entry name" value="PHD-TYPE DOMAIN-CONTAINING PROTEIN"/>
    <property type="match status" value="1"/>
</dbReference>
<dbReference type="RefSeq" id="XP_062713713.1">
    <property type="nucleotide sequence ID" value="XM_062857729.1"/>
</dbReference>
<dbReference type="GeneID" id="134290567"/>
<dbReference type="InterPro" id="IPR040676">
    <property type="entry name" value="DUF5641"/>
</dbReference>
<feature type="region of interest" description="Disordered" evidence="1">
    <location>
        <begin position="953"/>
        <end position="977"/>
    </location>
</feature>
<sequence>MKKDPELQASVQQQINEYLENNYIHEVTQEEMESTDPRRMFHQFRIRQEDTHSQRFLYREYPSRSVKTFVMDVGTFGATCSPCQAQYIKKLNAKEHEADFPEAAQAIQKKHYVDDYLDSFDTEERAIKVALEVKEVHARGGFCIRNWHSNSNALLKRVGEPKGTQPKAISIDSEGEAERVLGLLWLPEEDVIAFANDQQLDGVIPTKRNILRCVMSLFDSQGILSHITIQGRMIIQDTWRNQVQWDEEVTEAIRRRWLRWTKLFDDVGRMKLHRPYFPGYSTAEVGSIELHVFTDASEEAYACAGYFRATIMGKVRITLVMAKAKVAPLKSLSIPRLELMGALLGARLAEAVKEYHTFSIDRRVMWTDSKTTLAWIQPQHRRYRQFVAFRVGEILDKTEATEWRYVPTQHNPADDATKWGKGPSTDITSRWFRGPDFLYSLESEWPEQRSTQSLETDEELRPCMVHREKPVEDVYQIDNFSKWERLLRAAAYVHRYIANCYHRSKKQKLVMGFLLQEELQNAENSLWRSVQASVYPDEVAVLKLAGGDQKKQIGKTSPVYKLSPFLDKHGVMRVDSRIGAVPYVMYDFKFPIILPRHHHLTKLIIDWYHRRYLHANHATVLNEVRQRFHVSSLRTVIRQVIKECQTCKIAKAAPLPPRMAPLPAARLAAMARPFSYVGFDYFGPIQVRIGRSCVKRWVALFTCLTVRAVHLEGASRELRDQITAIDQQLAETFTNSNTKWIFNPPSAPHFGGSWERLVRSVKVALGSLCSERNPDEETLWTVITEAESIVNSRPLTNIPLESVDQEALTLNHFILLSSSGIIQPSTKLAEPTKVTRTNWNMARQLVDQFWRRWINEYLPTIAIRSKWFDEAEKLRVNDLVLLVDEGQRNGWLRGRVVAVNPGSDGRIRQATVQTAGGIFRRPVSKLAVLQVQDDSNTDVAEPLVRYGSGDVANAGSTGNLNGEPFCDTPRSYPTRSE</sequence>
<reference evidence="4" key="2">
    <citation type="submission" date="2025-05" db="UniProtKB">
        <authorList>
            <consortium name="EnsemblMetazoa"/>
        </authorList>
    </citation>
    <scope>IDENTIFICATION</scope>
    <source>
        <strain evidence="4">Foshan</strain>
    </source>
</reference>
<organism evidence="4 5">
    <name type="scientific">Aedes albopictus</name>
    <name type="common">Asian tiger mosquito</name>
    <name type="synonym">Stegomyia albopicta</name>
    <dbReference type="NCBI Taxonomy" id="7160"/>
    <lineage>
        <taxon>Eukaryota</taxon>
        <taxon>Metazoa</taxon>
        <taxon>Ecdysozoa</taxon>
        <taxon>Arthropoda</taxon>
        <taxon>Hexapoda</taxon>
        <taxon>Insecta</taxon>
        <taxon>Pterygota</taxon>
        <taxon>Neoptera</taxon>
        <taxon>Endopterygota</taxon>
        <taxon>Diptera</taxon>
        <taxon>Nematocera</taxon>
        <taxon>Culicoidea</taxon>
        <taxon>Culicidae</taxon>
        <taxon>Culicinae</taxon>
        <taxon>Aedini</taxon>
        <taxon>Aedes</taxon>
        <taxon>Stegomyia</taxon>
    </lineage>
</organism>
<evidence type="ECO:0000256" key="1">
    <source>
        <dbReference type="SAM" id="MobiDB-lite"/>
    </source>
</evidence>
<evidence type="ECO:0000313" key="4">
    <source>
        <dbReference type="EnsemblMetazoa" id="AALFPA23_005077.P6416"/>
    </source>
</evidence>
<dbReference type="Pfam" id="PF17921">
    <property type="entry name" value="Integrase_H2C2"/>
    <property type="match status" value="1"/>
</dbReference>
<keyword evidence="5" id="KW-1185">Reference proteome</keyword>
<dbReference type="Pfam" id="PF05380">
    <property type="entry name" value="Peptidase_A17"/>
    <property type="match status" value="1"/>
</dbReference>
<dbReference type="InterPro" id="IPR008042">
    <property type="entry name" value="Retrotrans_Pao"/>
</dbReference>
<dbReference type="InterPro" id="IPR036397">
    <property type="entry name" value="RNaseH_sf"/>
</dbReference>